<name>A0A3B3BA52_ORYME</name>
<keyword evidence="11" id="KW-1015">Disulfide bond</keyword>
<dbReference type="Proteomes" id="UP000261560">
    <property type="component" value="Unplaced"/>
</dbReference>
<evidence type="ECO:0000256" key="5">
    <source>
        <dbReference type="ARBA" id="ARBA00022581"/>
    </source>
</evidence>
<evidence type="ECO:0000256" key="13">
    <source>
        <dbReference type="ARBA" id="ARBA00023288"/>
    </source>
</evidence>
<feature type="transmembrane region" description="Helical" evidence="14">
    <location>
        <begin position="285"/>
        <end position="311"/>
    </location>
</feature>
<dbReference type="OMA" id="HETSCMA"/>
<dbReference type="PANTHER" id="PTHR10424:SF81">
    <property type="entry name" value="ERVV2 PROTEIN"/>
    <property type="match status" value="1"/>
</dbReference>
<keyword evidence="5" id="KW-0945">Host-virus interaction</keyword>
<keyword evidence="10" id="KW-0564">Palmitate</keyword>
<keyword evidence="6 14" id="KW-0812">Transmembrane</keyword>
<keyword evidence="16" id="KW-1185">Reference proteome</keyword>
<evidence type="ECO:0000256" key="9">
    <source>
        <dbReference type="ARBA" id="ARBA00023136"/>
    </source>
</evidence>
<keyword evidence="4" id="KW-1032">Host cell membrane</keyword>
<evidence type="ECO:0000256" key="11">
    <source>
        <dbReference type="ARBA" id="ARBA00023157"/>
    </source>
</evidence>
<evidence type="ECO:0000256" key="14">
    <source>
        <dbReference type="SAM" id="Phobius"/>
    </source>
</evidence>
<dbReference type="Gene3D" id="1.10.287.210">
    <property type="match status" value="1"/>
</dbReference>
<proteinExistence type="predicted"/>
<dbReference type="AlphaFoldDB" id="A0A3B3BA52"/>
<evidence type="ECO:0000256" key="3">
    <source>
        <dbReference type="ARBA" id="ARBA00004563"/>
    </source>
</evidence>
<evidence type="ECO:0000256" key="7">
    <source>
        <dbReference type="ARBA" id="ARBA00022870"/>
    </source>
</evidence>
<reference evidence="15" key="1">
    <citation type="submission" date="2025-08" db="UniProtKB">
        <authorList>
            <consortium name="Ensembl"/>
        </authorList>
    </citation>
    <scope>IDENTIFICATION</scope>
</reference>
<keyword evidence="7" id="KW-1043">Host membrane</keyword>
<reference evidence="15" key="2">
    <citation type="submission" date="2025-09" db="UniProtKB">
        <authorList>
            <consortium name="Ensembl"/>
        </authorList>
    </citation>
    <scope>IDENTIFICATION</scope>
</reference>
<dbReference type="InterPro" id="IPR018154">
    <property type="entry name" value="TLV/ENV_coat_polyprotein"/>
</dbReference>
<keyword evidence="8 14" id="KW-1133">Transmembrane helix</keyword>
<evidence type="ECO:0000313" key="16">
    <source>
        <dbReference type="Proteomes" id="UP000261560"/>
    </source>
</evidence>
<evidence type="ECO:0000256" key="2">
    <source>
        <dbReference type="ARBA" id="ARBA00004531"/>
    </source>
</evidence>
<dbReference type="SUPFAM" id="SSF58069">
    <property type="entry name" value="Virus ectodomain"/>
    <property type="match status" value="1"/>
</dbReference>
<dbReference type="PaxDb" id="30732-ENSOMEP00000002052"/>
<evidence type="ECO:0000256" key="8">
    <source>
        <dbReference type="ARBA" id="ARBA00022989"/>
    </source>
</evidence>
<dbReference type="GeneTree" id="ENSGT00530000064449"/>
<evidence type="ECO:0000256" key="12">
    <source>
        <dbReference type="ARBA" id="ARBA00023180"/>
    </source>
</evidence>
<keyword evidence="13" id="KW-0449">Lipoprotein</keyword>
<sequence length="345" mass="38404">FTAKDLTSKECVLCSATPGSVPVVVPEKHTFEDCARMQHGGFLTLINGSNVGNTSVNCKITWVASWFPHANMTPIFITKPIGYENPEPLDQTCHNITMTIPFLQFLAEQSLAVADSFWMCGNNELRNTLPYGWIGLCAIVRMKVPILMIYPDKARSEIIAGFEALVPIISIIKNAEWINYVYFNQQRMINITSEALKAIGEILHETSCMAWQNRQILDWMLAEKGGVCHMFGEYCCSYIPNNTAVEGTFTTVMEKLSGLQTELAENAGQNEVWSWLGSWGKWKEVLVKAAVGAVMVLISLVLLVCCCVPITKSLCLKLLDMRVQKMTVNRMAESVLCFGSRPLGV</sequence>
<keyword evidence="9 14" id="KW-0472">Membrane</keyword>
<protein>
    <submittedName>
        <fullName evidence="15">Uncharacterized protein</fullName>
    </submittedName>
</protein>
<dbReference type="PANTHER" id="PTHR10424">
    <property type="entry name" value="VIRAL ENVELOPE PROTEIN"/>
    <property type="match status" value="1"/>
</dbReference>
<evidence type="ECO:0000256" key="10">
    <source>
        <dbReference type="ARBA" id="ARBA00023139"/>
    </source>
</evidence>
<evidence type="ECO:0000256" key="4">
    <source>
        <dbReference type="ARBA" id="ARBA00022511"/>
    </source>
</evidence>
<evidence type="ECO:0000256" key="6">
    <source>
        <dbReference type="ARBA" id="ARBA00022692"/>
    </source>
</evidence>
<organism evidence="15 16">
    <name type="scientific">Oryzias melastigma</name>
    <name type="common">Marine medaka</name>
    <dbReference type="NCBI Taxonomy" id="30732"/>
    <lineage>
        <taxon>Eukaryota</taxon>
        <taxon>Metazoa</taxon>
        <taxon>Chordata</taxon>
        <taxon>Craniata</taxon>
        <taxon>Vertebrata</taxon>
        <taxon>Euteleostomi</taxon>
        <taxon>Actinopterygii</taxon>
        <taxon>Neopterygii</taxon>
        <taxon>Teleostei</taxon>
        <taxon>Neoteleostei</taxon>
        <taxon>Acanthomorphata</taxon>
        <taxon>Ovalentaria</taxon>
        <taxon>Atherinomorphae</taxon>
        <taxon>Beloniformes</taxon>
        <taxon>Adrianichthyidae</taxon>
        <taxon>Oryziinae</taxon>
        <taxon>Oryzias</taxon>
    </lineage>
</organism>
<accession>A0A3B3BA52</accession>
<comment type="subcellular location">
    <subcellularLocation>
        <location evidence="1">Host cell membrane</location>
        <topology evidence="1">Single-pass type I membrane protein</topology>
    </subcellularLocation>
    <subcellularLocation>
        <location evidence="2">Host endomembrane system</location>
        <topology evidence="2">Peripheral membrane protein</topology>
    </subcellularLocation>
    <subcellularLocation>
        <location evidence="3">Virion membrane</location>
        <topology evidence="3">Single-pass type I membrane protein</topology>
    </subcellularLocation>
</comment>
<dbReference type="Pfam" id="PF00429">
    <property type="entry name" value="TLV_coat"/>
    <property type="match status" value="1"/>
</dbReference>
<keyword evidence="12" id="KW-0325">Glycoprotein</keyword>
<dbReference type="STRING" id="30732.ENSOMEP00000002052"/>
<evidence type="ECO:0000313" key="15">
    <source>
        <dbReference type="Ensembl" id="ENSOMEP00000002052.1"/>
    </source>
</evidence>
<evidence type="ECO:0000256" key="1">
    <source>
        <dbReference type="ARBA" id="ARBA00004402"/>
    </source>
</evidence>
<dbReference type="Ensembl" id="ENSOMET00000013139.1">
    <property type="protein sequence ID" value="ENSOMEP00000002052.1"/>
    <property type="gene ID" value="ENSOMEG00000002977.1"/>
</dbReference>